<dbReference type="AlphaFoldDB" id="A0A0E9TG73"/>
<name>A0A0E9TG73_ANGAN</name>
<accession>A0A0E9TG73</accession>
<sequence>MFSLKWFCIVDVFCSNIPSLIQYMVLNIDCMCIIAY</sequence>
<dbReference type="EMBL" id="GBXM01056130">
    <property type="protein sequence ID" value="JAH52447.1"/>
    <property type="molecule type" value="Transcribed_RNA"/>
</dbReference>
<reference evidence="1" key="2">
    <citation type="journal article" date="2015" name="Fish Shellfish Immunol.">
        <title>Early steps in the European eel (Anguilla anguilla)-Vibrio vulnificus interaction in the gills: Role of the RtxA13 toxin.</title>
        <authorList>
            <person name="Callol A."/>
            <person name="Pajuelo D."/>
            <person name="Ebbesson L."/>
            <person name="Teles M."/>
            <person name="MacKenzie S."/>
            <person name="Amaro C."/>
        </authorList>
    </citation>
    <scope>NUCLEOTIDE SEQUENCE</scope>
</reference>
<proteinExistence type="predicted"/>
<protein>
    <submittedName>
        <fullName evidence="1">Uncharacterized protein</fullName>
    </submittedName>
</protein>
<reference evidence="1" key="1">
    <citation type="submission" date="2014-11" db="EMBL/GenBank/DDBJ databases">
        <authorList>
            <person name="Amaro Gonzalez C."/>
        </authorList>
    </citation>
    <scope>NUCLEOTIDE SEQUENCE</scope>
</reference>
<evidence type="ECO:0000313" key="1">
    <source>
        <dbReference type="EMBL" id="JAH52447.1"/>
    </source>
</evidence>
<organism evidence="1">
    <name type="scientific">Anguilla anguilla</name>
    <name type="common">European freshwater eel</name>
    <name type="synonym">Muraena anguilla</name>
    <dbReference type="NCBI Taxonomy" id="7936"/>
    <lineage>
        <taxon>Eukaryota</taxon>
        <taxon>Metazoa</taxon>
        <taxon>Chordata</taxon>
        <taxon>Craniata</taxon>
        <taxon>Vertebrata</taxon>
        <taxon>Euteleostomi</taxon>
        <taxon>Actinopterygii</taxon>
        <taxon>Neopterygii</taxon>
        <taxon>Teleostei</taxon>
        <taxon>Anguilliformes</taxon>
        <taxon>Anguillidae</taxon>
        <taxon>Anguilla</taxon>
    </lineage>
</organism>